<dbReference type="Gene3D" id="2.40.10.220">
    <property type="entry name" value="predicted glycosyltransferase like domains"/>
    <property type="match status" value="1"/>
</dbReference>
<evidence type="ECO:0000313" key="6">
    <source>
        <dbReference type="EMBL" id="MFE8702656.1"/>
    </source>
</evidence>
<feature type="domain" description="PilZ" evidence="4">
    <location>
        <begin position="98"/>
        <end position="206"/>
    </location>
</feature>
<proteinExistence type="predicted"/>
<evidence type="ECO:0000256" key="3">
    <source>
        <dbReference type="ARBA" id="ARBA00023143"/>
    </source>
</evidence>
<keyword evidence="3" id="KW-0975">Bacterial flagellum</keyword>
<dbReference type="Gene3D" id="2.30.110.10">
    <property type="entry name" value="Electron Transport, Fmn-binding Protein, Chain A"/>
    <property type="match status" value="1"/>
</dbReference>
<reference evidence="6 7" key="1">
    <citation type="submission" date="2024-08" db="EMBL/GenBank/DDBJ databases">
        <title>Two novel Cytobacillus novel species.</title>
        <authorList>
            <person name="Liu G."/>
        </authorList>
    </citation>
    <scope>NUCLEOTIDE SEQUENCE [LARGE SCALE GENOMIC DNA]</scope>
    <source>
        <strain evidence="6 7">FJAT-54145</strain>
    </source>
</reference>
<dbReference type="Proteomes" id="UP001601059">
    <property type="component" value="Unassembled WGS sequence"/>
</dbReference>
<dbReference type="InterPro" id="IPR012349">
    <property type="entry name" value="Split_barrel_FMN-bd"/>
</dbReference>
<name>A0ABW6KER4_9BACI</name>
<dbReference type="EMBL" id="JBIACK010000010">
    <property type="protein sequence ID" value="MFE8702656.1"/>
    <property type="molecule type" value="Genomic_DNA"/>
</dbReference>
<dbReference type="InterPro" id="IPR009926">
    <property type="entry name" value="T3SS_YcgR_PilZN"/>
</dbReference>
<dbReference type="Pfam" id="PF12945">
    <property type="entry name" value="PilZNR"/>
    <property type="match status" value="1"/>
</dbReference>
<gene>
    <name evidence="6" type="ORF">ACFYKX_18815</name>
</gene>
<evidence type="ECO:0000259" key="5">
    <source>
        <dbReference type="Pfam" id="PF12945"/>
    </source>
</evidence>
<keyword evidence="2" id="KW-0547">Nucleotide-binding</keyword>
<keyword evidence="1" id="KW-0973">c-di-GMP</keyword>
<dbReference type="SUPFAM" id="SSF141371">
    <property type="entry name" value="PilZ domain-like"/>
    <property type="match status" value="2"/>
</dbReference>
<keyword evidence="6" id="KW-0966">Cell projection</keyword>
<dbReference type="Pfam" id="PF07238">
    <property type="entry name" value="PilZ"/>
    <property type="match status" value="1"/>
</dbReference>
<feature type="domain" description="Type III secretion system flagellar brake protein YcgR PilZN" evidence="5">
    <location>
        <begin position="3"/>
        <end position="89"/>
    </location>
</feature>
<sequence>MIKIGDVLILELKYSDKFEKYKCKVVEQKKNQLYIDYPINTTTGKTAFLIDGTQLKCSFVANDGSVYLFESEILGRVKQNIPMLLLSYPGKEHLIKIQRRQYVRVETSVDIAIHPTNFEFKPLVTVTDDISAGGASVIASIDTKLKGGIRITCWIVLPMQNGDYHYLKLNSKVVRVAPLDQTRSKVSIQFLDINPNERQLLLRFCFDRQLMMKKKGIDI</sequence>
<evidence type="ECO:0000259" key="4">
    <source>
        <dbReference type="Pfam" id="PF07238"/>
    </source>
</evidence>
<evidence type="ECO:0000256" key="2">
    <source>
        <dbReference type="ARBA" id="ARBA00022741"/>
    </source>
</evidence>
<keyword evidence="6" id="KW-0969">Cilium</keyword>
<dbReference type="RefSeq" id="WP_389362613.1">
    <property type="nucleotide sequence ID" value="NZ_JBIACK010000010.1"/>
</dbReference>
<evidence type="ECO:0000256" key="1">
    <source>
        <dbReference type="ARBA" id="ARBA00022636"/>
    </source>
</evidence>
<accession>A0ABW6KER4</accession>
<keyword evidence="6" id="KW-0282">Flagellum</keyword>
<organism evidence="6 7">
    <name type="scientific">Cytobacillus spartinae</name>
    <dbReference type="NCBI Taxonomy" id="3299023"/>
    <lineage>
        <taxon>Bacteria</taxon>
        <taxon>Bacillati</taxon>
        <taxon>Bacillota</taxon>
        <taxon>Bacilli</taxon>
        <taxon>Bacillales</taxon>
        <taxon>Bacillaceae</taxon>
        <taxon>Cytobacillus</taxon>
    </lineage>
</organism>
<evidence type="ECO:0000313" key="7">
    <source>
        <dbReference type="Proteomes" id="UP001601059"/>
    </source>
</evidence>
<comment type="caution">
    <text evidence="6">The sequence shown here is derived from an EMBL/GenBank/DDBJ whole genome shotgun (WGS) entry which is preliminary data.</text>
</comment>
<keyword evidence="7" id="KW-1185">Reference proteome</keyword>
<protein>
    <submittedName>
        <fullName evidence="6">Flagellar brake protein</fullName>
    </submittedName>
</protein>
<dbReference type="InterPro" id="IPR009875">
    <property type="entry name" value="PilZ_domain"/>
</dbReference>